<dbReference type="Proteomes" id="UP000887540">
    <property type="component" value="Unplaced"/>
</dbReference>
<evidence type="ECO:0000256" key="1">
    <source>
        <dbReference type="SAM" id="MobiDB-lite"/>
    </source>
</evidence>
<dbReference type="AlphaFoldDB" id="A0A914CZ27"/>
<proteinExistence type="predicted"/>
<sequence>MSQKIASNIEELERYEMEEKVLLAKKTQLESMIFATRSENEKFNNLLKQLVNCALDLDIKSNGEPATATTPARGDDKASNGGEAASDLKNGENRVEKAEGSDENMGFDL</sequence>
<keyword evidence="2" id="KW-1185">Reference proteome</keyword>
<protein>
    <submittedName>
        <fullName evidence="3">Uncharacterized protein</fullName>
    </submittedName>
</protein>
<organism evidence="2 3">
    <name type="scientific">Acrobeloides nanus</name>
    <dbReference type="NCBI Taxonomy" id="290746"/>
    <lineage>
        <taxon>Eukaryota</taxon>
        <taxon>Metazoa</taxon>
        <taxon>Ecdysozoa</taxon>
        <taxon>Nematoda</taxon>
        <taxon>Chromadorea</taxon>
        <taxon>Rhabditida</taxon>
        <taxon>Tylenchina</taxon>
        <taxon>Cephalobomorpha</taxon>
        <taxon>Cephaloboidea</taxon>
        <taxon>Cephalobidae</taxon>
        <taxon>Acrobeloides</taxon>
    </lineage>
</organism>
<evidence type="ECO:0000313" key="2">
    <source>
        <dbReference type="Proteomes" id="UP000887540"/>
    </source>
</evidence>
<feature type="region of interest" description="Disordered" evidence="1">
    <location>
        <begin position="61"/>
        <end position="109"/>
    </location>
</feature>
<name>A0A914CZ27_9BILA</name>
<dbReference type="WBParaSite" id="ACRNAN_scaffold1612.g30469.t1">
    <property type="protein sequence ID" value="ACRNAN_scaffold1612.g30469.t1"/>
    <property type="gene ID" value="ACRNAN_scaffold1612.g30469"/>
</dbReference>
<feature type="compositionally biased region" description="Basic and acidic residues" evidence="1">
    <location>
        <begin position="89"/>
        <end position="100"/>
    </location>
</feature>
<accession>A0A914CZ27</accession>
<evidence type="ECO:0000313" key="3">
    <source>
        <dbReference type="WBParaSite" id="ACRNAN_scaffold1612.g30469.t1"/>
    </source>
</evidence>
<reference evidence="3" key="1">
    <citation type="submission" date="2022-11" db="UniProtKB">
        <authorList>
            <consortium name="WormBaseParasite"/>
        </authorList>
    </citation>
    <scope>IDENTIFICATION</scope>
</reference>